<protein>
    <recommendedName>
        <fullName evidence="3">Thioredoxin-like fold domain-containing protein</fullName>
    </recommendedName>
</protein>
<proteinExistence type="predicted"/>
<evidence type="ECO:0000256" key="1">
    <source>
        <dbReference type="SAM" id="MobiDB-lite"/>
    </source>
</evidence>
<feature type="region of interest" description="Disordered" evidence="1">
    <location>
        <begin position="174"/>
        <end position="202"/>
    </location>
</feature>
<name>A0AB39JCG8_9VIRU</name>
<organism evidence="2">
    <name type="scientific">Florenciella sp. virus SA2</name>
    <dbReference type="NCBI Taxonomy" id="3240092"/>
    <lineage>
        <taxon>Viruses</taxon>
    </lineage>
</organism>
<dbReference type="EMBL" id="PP542043">
    <property type="protein sequence ID" value="XDO02080.1"/>
    <property type="molecule type" value="Genomic_DNA"/>
</dbReference>
<accession>A0AB39JCG8</accession>
<evidence type="ECO:0000313" key="2">
    <source>
        <dbReference type="EMBL" id="XDO02080.1"/>
    </source>
</evidence>
<evidence type="ECO:0008006" key="3">
    <source>
        <dbReference type="Google" id="ProtNLM"/>
    </source>
</evidence>
<gene>
    <name evidence="2" type="ORF">FloV-SA2_00261</name>
</gene>
<feature type="compositionally biased region" description="Polar residues" evidence="1">
    <location>
        <begin position="182"/>
        <end position="202"/>
    </location>
</feature>
<sequence length="202" mass="23212">MNNSNTNILPDKNLNSAQVKHLLFYSEYCNHSKELLSKLKQKDLLNKIVLINIDNRYVKNNLTYLIINNKETMPLPPMITCVPTMCITPAYEILQGEKILEYFLPIVNNIEDEKTMINIEPNSYSLENETIGQYGVSSDNYSYWDTDPDDLSAKGNGGLKQMYNYASIDNNDTEIYTPPDLENSNKSSLNIDEIQQQRNNEL</sequence>
<reference evidence="2" key="1">
    <citation type="submission" date="2024-03" db="EMBL/GenBank/DDBJ databases">
        <title>Eukaryotic viruses encode the ribosomal protein eL40.</title>
        <authorList>
            <person name="Thomy J."/>
            <person name="Schvarcz C.R."/>
            <person name="McBeain K.A."/>
            <person name="Edwards K.F."/>
            <person name="Steward G.F."/>
        </authorList>
    </citation>
    <scope>NUCLEOTIDE SEQUENCE</scope>
    <source>
        <strain evidence="2">FloV-SA2</strain>
    </source>
</reference>